<dbReference type="EMBL" id="CP045903">
    <property type="protein sequence ID" value="QQP39581.1"/>
    <property type="molecule type" value="Genomic_DNA"/>
</dbReference>
<feature type="region of interest" description="Disordered" evidence="1">
    <location>
        <begin position="1"/>
        <end position="49"/>
    </location>
</feature>
<keyword evidence="3" id="KW-1185">Reference proteome</keyword>
<accession>A0A7T8JZ66</accession>
<dbReference type="Proteomes" id="UP000595437">
    <property type="component" value="Chromosome 14"/>
</dbReference>
<evidence type="ECO:0000256" key="1">
    <source>
        <dbReference type="SAM" id="MobiDB-lite"/>
    </source>
</evidence>
<evidence type="ECO:0000313" key="3">
    <source>
        <dbReference type="Proteomes" id="UP000595437"/>
    </source>
</evidence>
<gene>
    <name evidence="2" type="ORF">FKW44_020517</name>
</gene>
<protein>
    <submittedName>
        <fullName evidence="2">Uncharacterized protein</fullName>
    </submittedName>
</protein>
<proteinExistence type="predicted"/>
<sequence>MNDFYIGKIKKLREGLPPSQPPCRRGPSYQRRSPSPLQGPERSQGSSKG</sequence>
<reference evidence="3" key="1">
    <citation type="submission" date="2021-01" db="EMBL/GenBank/DDBJ databases">
        <title>Caligus Genome Assembly.</title>
        <authorList>
            <person name="Gallardo-Escarate C."/>
        </authorList>
    </citation>
    <scope>NUCLEOTIDE SEQUENCE [LARGE SCALE GENOMIC DNA]</scope>
</reference>
<organism evidence="2 3">
    <name type="scientific">Caligus rogercresseyi</name>
    <name type="common">Sea louse</name>
    <dbReference type="NCBI Taxonomy" id="217165"/>
    <lineage>
        <taxon>Eukaryota</taxon>
        <taxon>Metazoa</taxon>
        <taxon>Ecdysozoa</taxon>
        <taxon>Arthropoda</taxon>
        <taxon>Crustacea</taxon>
        <taxon>Multicrustacea</taxon>
        <taxon>Hexanauplia</taxon>
        <taxon>Copepoda</taxon>
        <taxon>Siphonostomatoida</taxon>
        <taxon>Caligidae</taxon>
        <taxon>Caligus</taxon>
    </lineage>
</organism>
<feature type="compositionally biased region" description="Polar residues" evidence="1">
    <location>
        <begin position="30"/>
        <end position="49"/>
    </location>
</feature>
<evidence type="ECO:0000313" key="2">
    <source>
        <dbReference type="EMBL" id="QQP39581.1"/>
    </source>
</evidence>
<name>A0A7T8JZ66_CALRO</name>
<dbReference type="AlphaFoldDB" id="A0A7T8JZ66"/>